<dbReference type="EMBL" id="DTGA01000061">
    <property type="protein sequence ID" value="HGB30760.1"/>
    <property type="molecule type" value="Genomic_DNA"/>
</dbReference>
<protein>
    <submittedName>
        <fullName evidence="1">Uncharacterized protein</fullName>
    </submittedName>
</protein>
<evidence type="ECO:0000313" key="1">
    <source>
        <dbReference type="EMBL" id="HGB30760.1"/>
    </source>
</evidence>
<accession>A0A7C3SMV1</accession>
<name>A0A7C3SMV1_9BACT</name>
<proteinExistence type="predicted"/>
<organism evidence="1">
    <name type="scientific">Dictyoglomus turgidum</name>
    <dbReference type="NCBI Taxonomy" id="513050"/>
    <lineage>
        <taxon>Bacteria</taxon>
        <taxon>Pseudomonadati</taxon>
        <taxon>Dictyoglomota</taxon>
        <taxon>Dictyoglomia</taxon>
        <taxon>Dictyoglomales</taxon>
        <taxon>Dictyoglomaceae</taxon>
        <taxon>Dictyoglomus</taxon>
    </lineage>
</organism>
<gene>
    <name evidence="1" type="ORF">ENV35_02640</name>
</gene>
<reference evidence="1" key="1">
    <citation type="journal article" date="2020" name="mSystems">
        <title>Genome- and Community-Level Interaction Insights into Carbon Utilization and Element Cycling Functions of Hydrothermarchaeota in Hydrothermal Sediment.</title>
        <authorList>
            <person name="Zhou Z."/>
            <person name="Liu Y."/>
            <person name="Xu W."/>
            <person name="Pan J."/>
            <person name="Luo Z.H."/>
            <person name="Li M."/>
        </authorList>
    </citation>
    <scope>NUCLEOTIDE SEQUENCE [LARGE SCALE GENOMIC DNA]</scope>
    <source>
        <strain evidence="1">SpSt-751</strain>
    </source>
</reference>
<dbReference type="AlphaFoldDB" id="A0A7C3SMV1"/>
<comment type="caution">
    <text evidence="1">The sequence shown here is derived from an EMBL/GenBank/DDBJ whole genome shotgun (WGS) entry which is preliminary data.</text>
</comment>
<sequence length="87" mass="10529">MKKNPKTNFDWEEKLITFYYTALESYVDRLELSERLKDELDGDIEDDDYLLLAQFLALATKKFLMQEGWLKQDEDWDLFFPPSPYIH</sequence>